<dbReference type="Gene3D" id="3.40.50.300">
    <property type="entry name" value="P-loop containing nucleotide triphosphate hydrolases"/>
    <property type="match status" value="1"/>
</dbReference>
<dbReference type="InterPro" id="IPR027417">
    <property type="entry name" value="P-loop_NTPase"/>
</dbReference>
<dbReference type="PANTHER" id="PTHR43394">
    <property type="entry name" value="ATP-DEPENDENT PERMEASE MDL1, MITOCHONDRIAL"/>
    <property type="match status" value="1"/>
</dbReference>
<evidence type="ECO:0000256" key="6">
    <source>
        <dbReference type="ARBA" id="ARBA00022840"/>
    </source>
</evidence>
<reference evidence="12 13" key="1">
    <citation type="submission" date="2010-12" db="EMBL/GenBank/DDBJ databases">
        <authorList>
            <person name="Muzny D."/>
            <person name="Qin X."/>
            <person name="Buhay C."/>
            <person name="Dugan-Rocha S."/>
            <person name="Ding Y."/>
            <person name="Chen G."/>
            <person name="Hawes A."/>
            <person name="Holder M."/>
            <person name="Jhangiani S."/>
            <person name="Johnson A."/>
            <person name="Khan Z."/>
            <person name="Li Z."/>
            <person name="Liu W."/>
            <person name="Liu X."/>
            <person name="Perez L."/>
            <person name="Shen H."/>
            <person name="Wang Q."/>
            <person name="Watt J."/>
            <person name="Xi L."/>
            <person name="Xin Y."/>
            <person name="Zhou J."/>
            <person name="Deng J."/>
            <person name="Jiang H."/>
            <person name="Liu Y."/>
            <person name="Qu J."/>
            <person name="Song X.-Z."/>
            <person name="Zhang L."/>
            <person name="Villasana D."/>
            <person name="Johnson A."/>
            <person name="Liu J."/>
            <person name="Liyanage D."/>
            <person name="Lorensuhewa L."/>
            <person name="Robinson T."/>
            <person name="Song A."/>
            <person name="Song B.-B."/>
            <person name="Dinh H."/>
            <person name="Thornton R."/>
            <person name="Coyle M."/>
            <person name="Francisco L."/>
            <person name="Jackson L."/>
            <person name="Javaid M."/>
            <person name="Korchina V."/>
            <person name="Kovar C."/>
            <person name="Mata R."/>
            <person name="Mathew T."/>
            <person name="Ngo R."/>
            <person name="Nguyen L."/>
            <person name="Nguyen N."/>
            <person name="Okwuonu G."/>
            <person name="Ongeri F."/>
            <person name="Pham C."/>
            <person name="Simmons D."/>
            <person name="Wilczek-Boney K."/>
            <person name="Hale W."/>
            <person name="Jakkamsetti A."/>
            <person name="Pham P."/>
            <person name="Ruth R."/>
            <person name="San Lucas F."/>
            <person name="Warren J."/>
            <person name="Zhang J."/>
            <person name="Zhao Z."/>
            <person name="Zhou C."/>
            <person name="Zhu D."/>
            <person name="Lee S."/>
            <person name="Bess C."/>
            <person name="Blankenburg K."/>
            <person name="Forbes L."/>
            <person name="Fu Q."/>
            <person name="Gubbala S."/>
            <person name="Hirani K."/>
            <person name="Jayaseelan J.C."/>
            <person name="Lara F."/>
            <person name="Munidasa M."/>
            <person name="Palculict T."/>
            <person name="Patil S."/>
            <person name="Pu L.-L."/>
            <person name="Saada N."/>
            <person name="Tang L."/>
            <person name="Weissenberger G."/>
            <person name="Zhu Y."/>
            <person name="Hemphill L."/>
            <person name="Shang Y."/>
            <person name="Youmans B."/>
            <person name="Ayvaz T."/>
            <person name="Ross M."/>
            <person name="Santibanez J."/>
            <person name="Aqrawi P."/>
            <person name="Gross S."/>
            <person name="Joshi V."/>
            <person name="Fowler G."/>
            <person name="Nazareth L."/>
            <person name="Reid J."/>
            <person name="Worley K."/>
            <person name="Petrosino J."/>
            <person name="Highlander S."/>
            <person name="Gibbs R."/>
        </authorList>
    </citation>
    <scope>NUCLEOTIDE SEQUENCE [LARGE SCALE GENOMIC DNA]</scope>
    <source>
        <strain evidence="12 13">JV21</strain>
    </source>
</reference>
<dbReference type="Gene3D" id="1.20.1560.10">
    <property type="entry name" value="ABC transporter type 1, transmembrane domain"/>
    <property type="match status" value="1"/>
</dbReference>
<dbReference type="InterPro" id="IPR039421">
    <property type="entry name" value="Type_1_exporter"/>
</dbReference>
<dbReference type="AlphaFoldDB" id="A0A828QUC6"/>
<dbReference type="GO" id="GO:0015421">
    <property type="term" value="F:ABC-type oligopeptide transporter activity"/>
    <property type="evidence" value="ECO:0007669"/>
    <property type="project" value="TreeGrafter"/>
</dbReference>
<evidence type="ECO:0000256" key="7">
    <source>
        <dbReference type="ARBA" id="ARBA00022989"/>
    </source>
</evidence>
<keyword evidence="3" id="KW-1003">Cell membrane</keyword>
<feature type="transmembrane region" description="Helical" evidence="9">
    <location>
        <begin position="21"/>
        <end position="42"/>
    </location>
</feature>
<dbReference type="InterPro" id="IPR003593">
    <property type="entry name" value="AAA+_ATPase"/>
</dbReference>
<gene>
    <name evidence="12" type="primary">msbA</name>
    <name evidence="12" type="ORF">HMPREF9400_1076</name>
</gene>
<dbReference type="PROSITE" id="PS00211">
    <property type="entry name" value="ABC_TRANSPORTER_1"/>
    <property type="match status" value="1"/>
</dbReference>
<dbReference type="FunFam" id="3.40.50.300:FF:000854">
    <property type="entry name" value="Multidrug ABC transporter ATP-binding protein"/>
    <property type="match status" value="1"/>
</dbReference>
<feature type="transmembrane region" description="Helical" evidence="9">
    <location>
        <begin position="248"/>
        <end position="268"/>
    </location>
</feature>
<dbReference type="PROSITE" id="PS50893">
    <property type="entry name" value="ABC_TRANSPORTER_2"/>
    <property type="match status" value="1"/>
</dbReference>
<comment type="caution">
    <text evidence="12">The sequence shown here is derived from an EMBL/GenBank/DDBJ whole genome shotgun (WGS) entry which is preliminary data.</text>
</comment>
<feature type="transmembrane region" description="Helical" evidence="9">
    <location>
        <begin position="167"/>
        <end position="185"/>
    </location>
</feature>
<evidence type="ECO:0000313" key="12">
    <source>
        <dbReference type="EMBL" id="EFU71724.1"/>
    </source>
</evidence>
<dbReference type="CDD" id="cd18552">
    <property type="entry name" value="ABC_6TM_MsbA_like"/>
    <property type="match status" value="1"/>
</dbReference>
<dbReference type="GO" id="GO:0005524">
    <property type="term" value="F:ATP binding"/>
    <property type="evidence" value="ECO:0007669"/>
    <property type="project" value="UniProtKB-KW"/>
</dbReference>
<evidence type="ECO:0000256" key="2">
    <source>
        <dbReference type="ARBA" id="ARBA00022448"/>
    </source>
</evidence>
<evidence type="ECO:0000256" key="9">
    <source>
        <dbReference type="SAM" id="Phobius"/>
    </source>
</evidence>
<keyword evidence="4 9" id="KW-0812">Transmembrane</keyword>
<evidence type="ECO:0000256" key="4">
    <source>
        <dbReference type="ARBA" id="ARBA00022692"/>
    </source>
</evidence>
<dbReference type="Pfam" id="PF00005">
    <property type="entry name" value="ABC_tran"/>
    <property type="match status" value="1"/>
</dbReference>
<dbReference type="SUPFAM" id="SSF90123">
    <property type="entry name" value="ABC transporter transmembrane region"/>
    <property type="match status" value="1"/>
</dbReference>
<keyword evidence="8 9" id="KW-0472">Membrane</keyword>
<dbReference type="Proteomes" id="UP000005813">
    <property type="component" value="Unassembled WGS sequence"/>
</dbReference>
<dbReference type="SMART" id="SM00382">
    <property type="entry name" value="AAA"/>
    <property type="match status" value="1"/>
</dbReference>
<keyword evidence="5" id="KW-0547">Nucleotide-binding</keyword>
<dbReference type="SUPFAM" id="SSF52540">
    <property type="entry name" value="P-loop containing nucleoside triphosphate hydrolases"/>
    <property type="match status" value="1"/>
</dbReference>
<keyword evidence="2" id="KW-0813">Transport</keyword>
<dbReference type="EC" id="3.6.3.-" evidence="12"/>
<comment type="subcellular location">
    <subcellularLocation>
        <location evidence="1">Cell membrane</location>
        <topology evidence="1">Multi-pass membrane protein</topology>
    </subcellularLocation>
</comment>
<dbReference type="InterPro" id="IPR036640">
    <property type="entry name" value="ABC1_TM_sf"/>
</dbReference>
<evidence type="ECO:0000256" key="1">
    <source>
        <dbReference type="ARBA" id="ARBA00004651"/>
    </source>
</evidence>
<name>A0A828QUC6_CAMUP</name>
<evidence type="ECO:0000256" key="8">
    <source>
        <dbReference type="ARBA" id="ARBA00023136"/>
    </source>
</evidence>
<organism evidence="12 13">
    <name type="scientific">Campylobacter upsaliensis JV21</name>
    <dbReference type="NCBI Taxonomy" id="888826"/>
    <lineage>
        <taxon>Bacteria</taxon>
        <taxon>Pseudomonadati</taxon>
        <taxon>Campylobacterota</taxon>
        <taxon>Epsilonproteobacteria</taxon>
        <taxon>Campylobacterales</taxon>
        <taxon>Campylobacteraceae</taxon>
        <taxon>Campylobacter</taxon>
    </lineage>
</organism>
<keyword evidence="7 9" id="KW-1133">Transmembrane helix</keyword>
<feature type="transmembrane region" description="Helical" evidence="9">
    <location>
        <begin position="367"/>
        <end position="389"/>
    </location>
</feature>
<dbReference type="EMBL" id="AEPU01000021">
    <property type="protein sequence ID" value="EFU71724.1"/>
    <property type="molecule type" value="Genomic_DNA"/>
</dbReference>
<evidence type="ECO:0000313" key="13">
    <source>
        <dbReference type="Proteomes" id="UP000005813"/>
    </source>
</evidence>
<dbReference type="InterPro" id="IPR003439">
    <property type="entry name" value="ABC_transporter-like_ATP-bd"/>
</dbReference>
<evidence type="ECO:0000256" key="3">
    <source>
        <dbReference type="ARBA" id="ARBA00022475"/>
    </source>
</evidence>
<feature type="domain" description="ABC transporter" evidence="10">
    <location>
        <begin position="340"/>
        <end position="571"/>
    </location>
</feature>
<dbReference type="InterPro" id="IPR011527">
    <property type="entry name" value="ABC1_TM_dom"/>
</dbReference>
<protein>
    <submittedName>
        <fullName evidence="12">Lipid A export ABC superfamily ATP binding cassette transporter, permease/ABC protein</fullName>
        <ecNumber evidence="12">3.6.3.-</ecNumber>
    </submittedName>
</protein>
<dbReference type="GO" id="GO:0005886">
    <property type="term" value="C:plasma membrane"/>
    <property type="evidence" value="ECO:0007669"/>
    <property type="project" value="UniProtKB-SubCell"/>
</dbReference>
<dbReference type="Pfam" id="PF00664">
    <property type="entry name" value="ABC_membrane"/>
    <property type="match status" value="1"/>
</dbReference>
<evidence type="ECO:0000259" key="11">
    <source>
        <dbReference type="PROSITE" id="PS50929"/>
    </source>
</evidence>
<keyword evidence="12" id="KW-0378">Hydrolase</keyword>
<evidence type="ECO:0000256" key="5">
    <source>
        <dbReference type="ARBA" id="ARBA00022741"/>
    </source>
</evidence>
<keyword evidence="6" id="KW-0067">ATP-binding</keyword>
<evidence type="ECO:0000259" key="10">
    <source>
        <dbReference type="PROSITE" id="PS50893"/>
    </source>
</evidence>
<dbReference type="InterPro" id="IPR017871">
    <property type="entry name" value="ABC_transporter-like_CS"/>
</dbReference>
<dbReference type="PANTHER" id="PTHR43394:SF1">
    <property type="entry name" value="ATP-BINDING CASSETTE SUB-FAMILY B MEMBER 10, MITOCHONDRIAL"/>
    <property type="match status" value="1"/>
</dbReference>
<dbReference type="GO" id="GO:0016887">
    <property type="term" value="F:ATP hydrolysis activity"/>
    <property type="evidence" value="ECO:0007669"/>
    <property type="project" value="InterPro"/>
</dbReference>
<dbReference type="PROSITE" id="PS50929">
    <property type="entry name" value="ABC_TM1F"/>
    <property type="match status" value="1"/>
</dbReference>
<feature type="domain" description="ABC transmembrane type-1" evidence="11">
    <location>
        <begin position="27"/>
        <end position="308"/>
    </location>
</feature>
<proteinExistence type="predicted"/>
<accession>A0A828QUC6</accession>
<feature type="transmembrane region" description="Helical" evidence="9">
    <location>
        <begin position="274"/>
        <end position="294"/>
    </location>
</feature>
<feature type="transmembrane region" description="Helical" evidence="9">
    <location>
        <begin position="62"/>
        <end position="82"/>
    </location>
</feature>
<sequence>MGEGLMSLREVLRRFKPFYIAYFKYFLLAFLGMMMAALGTAASFHSLQPILDYVFIEKRVDLLYIVPFFVVFAYLIKNAGLYMQSYYVAYIGTNILKTLRKNVLDNLLRLDMDFFKRYRSGELMSRCTNDIGALQSIVSTLIPELLREVMTAIGLLSVVIYHSPWLAFFALIVLPCAILPLVWFAKKLKKYAKNTQETGANLLSSLGEIFKNIELIKANSTEQKESDKFNKHNEKLCKVTLKTSRVDALISPIMELIGSLGVALVIIIGGKEVIAGRMSAGSFIAFVSALFALYQPIKKLTNLYGRLQIAIVASERTFYLLDLKPEIKGGERELKGINEVEFKEVHFAYEEKNVLNGLNLSFKKGEILALVGASGGGKSSIVGLLLHFFKRKSGKILLNNESIDEFSLKSLRLKMALVTQDIYIFNDSIAENVAYSEELDEAKIIKSLKLANAYEFVEKMGGINAMLFENGKNLSGGQKQRIAIARALYKDPDLLIFDEATSALDNESERAIVKTIENLKKDRLILLIAHRLSTVENADKIALIDQGKVVACGSDAVLLETCEAYRRLKIKSDEAKL</sequence>